<dbReference type="CDD" id="cd07034">
    <property type="entry name" value="TPP_PYR_PFOR_IOR-alpha_like"/>
    <property type="match status" value="1"/>
</dbReference>
<dbReference type="EMBL" id="DTLB01000051">
    <property type="protein sequence ID" value="HFW33045.1"/>
    <property type="molecule type" value="Genomic_DNA"/>
</dbReference>
<dbReference type="SUPFAM" id="SSF52518">
    <property type="entry name" value="Thiamin diphosphate-binding fold (THDP-binding)"/>
    <property type="match status" value="1"/>
</dbReference>
<gene>
    <name evidence="4" type="ORF">ENW66_08900</name>
</gene>
<dbReference type="GO" id="GO:0044272">
    <property type="term" value="P:sulfur compound biosynthetic process"/>
    <property type="evidence" value="ECO:0007669"/>
    <property type="project" value="UniProtKB-ARBA"/>
</dbReference>
<dbReference type="InterPro" id="IPR019752">
    <property type="entry name" value="Pyrv/ketoisovalerate_OxRed_cat"/>
</dbReference>
<dbReference type="GO" id="GO:0006082">
    <property type="term" value="P:organic acid metabolic process"/>
    <property type="evidence" value="ECO:0007669"/>
    <property type="project" value="UniProtKB-ARBA"/>
</dbReference>
<comment type="caution">
    <text evidence="4">The sequence shown here is derived from an EMBL/GenBank/DDBJ whole genome shotgun (WGS) entry which is preliminary data.</text>
</comment>
<dbReference type="InterPro" id="IPR050722">
    <property type="entry name" value="Pyruvate:ferred/Flavod_OxRd"/>
</dbReference>
<organism evidence="4">
    <name type="scientific">Archaeoglobus fulgidus</name>
    <dbReference type="NCBI Taxonomy" id="2234"/>
    <lineage>
        <taxon>Archaea</taxon>
        <taxon>Methanobacteriati</taxon>
        <taxon>Methanobacteriota</taxon>
        <taxon>Archaeoglobi</taxon>
        <taxon>Archaeoglobales</taxon>
        <taxon>Archaeoglobaceae</taxon>
        <taxon>Archaeoglobus</taxon>
    </lineage>
</organism>
<dbReference type="PANTHER" id="PTHR32154">
    <property type="entry name" value="PYRUVATE-FLAVODOXIN OXIDOREDUCTASE-RELATED"/>
    <property type="match status" value="1"/>
</dbReference>
<dbReference type="InterPro" id="IPR002869">
    <property type="entry name" value="Pyrv_flavodox_OxRed_cen"/>
</dbReference>
<dbReference type="Gene3D" id="3.40.920.10">
    <property type="entry name" value="Pyruvate-ferredoxin oxidoreductase, PFOR, domain III"/>
    <property type="match status" value="1"/>
</dbReference>
<dbReference type="SUPFAM" id="SSF53323">
    <property type="entry name" value="Pyruvate-ferredoxin oxidoreductase, PFOR, domain III"/>
    <property type="match status" value="1"/>
</dbReference>
<dbReference type="Pfam" id="PF01855">
    <property type="entry name" value="POR_N"/>
    <property type="match status" value="1"/>
</dbReference>
<dbReference type="InterPro" id="IPR002880">
    <property type="entry name" value="Pyrv_Fd/Flavodoxin_OxRdtase_N"/>
</dbReference>
<evidence type="ECO:0000259" key="2">
    <source>
        <dbReference type="Pfam" id="PF01558"/>
    </source>
</evidence>
<reference evidence="4" key="1">
    <citation type="journal article" date="2020" name="mSystems">
        <title>Genome- and Community-Level Interaction Insights into Carbon Utilization and Element Cycling Functions of Hydrothermarchaeota in Hydrothermal Sediment.</title>
        <authorList>
            <person name="Zhou Z."/>
            <person name="Liu Y."/>
            <person name="Xu W."/>
            <person name="Pan J."/>
            <person name="Luo Z.H."/>
            <person name="Li M."/>
        </authorList>
    </citation>
    <scope>NUCLEOTIDE SEQUENCE [LARGE SCALE GENOMIC DNA]</scope>
    <source>
        <strain evidence="4">SpSt-87</strain>
    </source>
</reference>
<dbReference type="GO" id="GO:0016903">
    <property type="term" value="F:oxidoreductase activity, acting on the aldehyde or oxo group of donors"/>
    <property type="evidence" value="ECO:0007669"/>
    <property type="project" value="InterPro"/>
</dbReference>
<evidence type="ECO:0000313" key="4">
    <source>
        <dbReference type="EMBL" id="HFW33045.1"/>
    </source>
</evidence>
<dbReference type="Gene3D" id="3.40.50.970">
    <property type="match status" value="1"/>
</dbReference>
<dbReference type="Pfam" id="PF01558">
    <property type="entry name" value="POR"/>
    <property type="match status" value="1"/>
</dbReference>
<dbReference type="GO" id="GO:0006979">
    <property type="term" value="P:response to oxidative stress"/>
    <property type="evidence" value="ECO:0007669"/>
    <property type="project" value="TreeGrafter"/>
</dbReference>
<sequence length="592" mass="65110">MKVDLSFVIGGFQGGGVESAGQIAVRAFAMKGYDVLGSREYHSNIIGAHSYYHIRVGGKALQMPLDALIALDAESVFTHFQNMKDNGILICDLSSLEKKASQIPSMSKALKKRIELSYGDFPLNQILEKLEFRLIALPMAELLKSLSKSVEKPLSSVSRALNVIGTSAGLYLLGVDEFTIRKAIEKQFRDSDVNLRAMEIAIEEVKGEKRGEIPSVEKKENLIVSGNEAVAIAKLRSQIEFLSFYPITPATDEALFIEENRGRVITVQAEDEISALGMALGASIAGLRATVSTSGPGFSLMNEMISFAVQAEIPIVITLWMRASPSTGIATRTGQQDLLHAIFSGHGDAFKIVIASGDHEEAIEDVSLSFKLAEDFQMPVIHLLDKYIASSLTTVARDKFEFSLPKREFKGDSESYQRYRLTEDGVSPFLPLGMSTMIVSSLEHDEYGFATEDPEIREKMMLKRMRKFKKVAERVSKLSYSVHGFKDADVTIVSFGSTKNAIVEAIERSEHAAKFLQLRVLSPFPDISKEIRGKVLCVESNAGQLSLLLKSCCKVDAVARKLNARPIYVDEVLMAIDDAMNGKEEVILSEGA</sequence>
<proteinExistence type="predicted"/>
<dbReference type="AlphaFoldDB" id="A0A7C3RMF2"/>
<dbReference type="PANTHER" id="PTHR32154:SF16">
    <property type="entry name" value="PYRUVATE FLAVODOXIN_FERREDOXIN OXIDOREDUCTASE DOMAIN PROTEIN"/>
    <property type="match status" value="1"/>
</dbReference>
<dbReference type="Gene3D" id="3.40.50.920">
    <property type="match status" value="1"/>
</dbReference>
<accession>A0A7C3RMF2</accession>
<evidence type="ECO:0000256" key="1">
    <source>
        <dbReference type="ARBA" id="ARBA00023002"/>
    </source>
</evidence>
<dbReference type="SUPFAM" id="SSF52922">
    <property type="entry name" value="TK C-terminal domain-like"/>
    <property type="match status" value="1"/>
</dbReference>
<feature type="domain" description="Pyruvate/ketoisovalerate oxidoreductase catalytic" evidence="2">
    <location>
        <begin position="14"/>
        <end position="202"/>
    </location>
</feature>
<feature type="domain" description="Pyruvate flavodoxin/ferredoxin oxidoreductase pyrimidine binding" evidence="3">
    <location>
        <begin position="233"/>
        <end position="461"/>
    </location>
</feature>
<name>A0A7C3RMF2_ARCFL</name>
<dbReference type="InterPro" id="IPR029061">
    <property type="entry name" value="THDP-binding"/>
</dbReference>
<protein>
    <submittedName>
        <fullName evidence="4">2-oxoacid:acceptor oxidoreductase subunit alpha</fullName>
    </submittedName>
</protein>
<dbReference type="InterPro" id="IPR009014">
    <property type="entry name" value="Transketo_C/PFOR_II"/>
</dbReference>
<evidence type="ECO:0000259" key="3">
    <source>
        <dbReference type="Pfam" id="PF01855"/>
    </source>
</evidence>
<keyword evidence="1" id="KW-0560">Oxidoreductase</keyword>